<evidence type="ECO:0000313" key="5">
    <source>
        <dbReference type="EMBL" id="MBD5770343.1"/>
    </source>
</evidence>
<dbReference type="InterPro" id="IPR018062">
    <property type="entry name" value="HTH_AraC-typ_CS"/>
</dbReference>
<dbReference type="Proteomes" id="UP000604161">
    <property type="component" value="Unassembled WGS sequence"/>
</dbReference>
<feature type="domain" description="HTH araC/xylS-type" evidence="4">
    <location>
        <begin position="9"/>
        <end position="108"/>
    </location>
</feature>
<evidence type="ECO:0000256" key="2">
    <source>
        <dbReference type="ARBA" id="ARBA00023125"/>
    </source>
</evidence>
<dbReference type="SMART" id="SM00871">
    <property type="entry name" value="AraC_E_bind"/>
    <property type="match status" value="1"/>
</dbReference>
<comment type="caution">
    <text evidence="5">The sequence shown here is derived from an EMBL/GenBank/DDBJ whole genome shotgun (WGS) entry which is preliminary data.</text>
</comment>
<dbReference type="Pfam" id="PF12833">
    <property type="entry name" value="HTH_18"/>
    <property type="match status" value="1"/>
</dbReference>
<proteinExistence type="predicted"/>
<dbReference type="SUPFAM" id="SSF46689">
    <property type="entry name" value="Homeodomain-like"/>
    <property type="match status" value="2"/>
</dbReference>
<sequence>MTNYDKNVSRVCDYINQNLDEELSLDTLSVVSGFSKYHFHRIFSVRTGFSLIKFIQISRLRRASFRLTLKKEMKIIDIAYEAGFDSAEAFSRAFKREFKQTPSAFRKAPEWIEWHKKSSTPSVQTTESPDIKVVHFKETKVAVLEHHGAPELIYETTKKFIEWRKESKLSPIKTSKTFGIVYADPKRVKADDFRVDLCGSVEEDVPKNAYGITTQTIPSGPCAVFRHSGSFADISHGIYYLYSTWLGKNKAQCRDFPLFFHYINTIYDVDEHELLTDIYLPIK</sequence>
<dbReference type="PRINTS" id="PR00032">
    <property type="entry name" value="HTHARAC"/>
</dbReference>
<dbReference type="Pfam" id="PF06445">
    <property type="entry name" value="GyrI-like"/>
    <property type="match status" value="1"/>
</dbReference>
<dbReference type="EMBL" id="JACYFC010000001">
    <property type="protein sequence ID" value="MBD5770343.1"/>
    <property type="molecule type" value="Genomic_DNA"/>
</dbReference>
<keyword evidence="3" id="KW-0804">Transcription</keyword>
<dbReference type="PANTHER" id="PTHR40055">
    <property type="entry name" value="TRANSCRIPTIONAL REGULATOR YGIV-RELATED"/>
    <property type="match status" value="1"/>
</dbReference>
<dbReference type="Gene3D" id="1.10.10.60">
    <property type="entry name" value="Homeodomain-like"/>
    <property type="match status" value="2"/>
</dbReference>
<protein>
    <submittedName>
        <fullName evidence="5">AraC family transcriptional regulator</fullName>
    </submittedName>
</protein>
<dbReference type="InterPro" id="IPR020449">
    <property type="entry name" value="Tscrpt_reg_AraC-type_HTH"/>
</dbReference>
<dbReference type="InterPro" id="IPR018060">
    <property type="entry name" value="HTH_AraC"/>
</dbReference>
<gene>
    <name evidence="5" type="ORF">IF202_04700</name>
</gene>
<evidence type="ECO:0000256" key="1">
    <source>
        <dbReference type="ARBA" id="ARBA00023015"/>
    </source>
</evidence>
<dbReference type="PROSITE" id="PS00041">
    <property type="entry name" value="HTH_ARAC_FAMILY_1"/>
    <property type="match status" value="1"/>
</dbReference>
<reference evidence="5 6" key="1">
    <citation type="submission" date="2020-09" db="EMBL/GenBank/DDBJ databases">
        <title>Marinomonas sp. nov., isolated from the cysticercosis algae of Qingdao, China.</title>
        <authorList>
            <person name="Sun X."/>
        </authorList>
    </citation>
    <scope>NUCLEOTIDE SEQUENCE [LARGE SCALE GENOMIC DNA]</scope>
    <source>
        <strain evidence="5 6">SM2066</strain>
    </source>
</reference>
<accession>A0ABR8NYR4</accession>
<dbReference type="RefSeq" id="WP_191593694.1">
    <property type="nucleotide sequence ID" value="NZ_JACYFC010000001.1"/>
</dbReference>
<evidence type="ECO:0000256" key="3">
    <source>
        <dbReference type="ARBA" id="ARBA00023163"/>
    </source>
</evidence>
<dbReference type="InterPro" id="IPR009057">
    <property type="entry name" value="Homeodomain-like_sf"/>
</dbReference>
<keyword evidence="1" id="KW-0805">Transcription regulation</keyword>
<dbReference type="InterPro" id="IPR010499">
    <property type="entry name" value="AraC_E-bd"/>
</dbReference>
<dbReference type="InterPro" id="IPR011256">
    <property type="entry name" value="Reg_factor_effector_dom_sf"/>
</dbReference>
<dbReference type="InterPro" id="IPR029442">
    <property type="entry name" value="GyrI-like"/>
</dbReference>
<evidence type="ECO:0000313" key="6">
    <source>
        <dbReference type="Proteomes" id="UP000604161"/>
    </source>
</evidence>
<dbReference type="Gene3D" id="3.20.80.10">
    <property type="entry name" value="Regulatory factor, effector binding domain"/>
    <property type="match status" value="1"/>
</dbReference>
<name>A0ABR8NYR4_9GAMM</name>
<evidence type="ECO:0000259" key="4">
    <source>
        <dbReference type="PROSITE" id="PS01124"/>
    </source>
</evidence>
<dbReference type="SMART" id="SM00342">
    <property type="entry name" value="HTH_ARAC"/>
    <property type="match status" value="1"/>
</dbReference>
<dbReference type="InterPro" id="IPR050908">
    <property type="entry name" value="SmbC-like"/>
</dbReference>
<keyword evidence="6" id="KW-1185">Reference proteome</keyword>
<organism evidence="5 6">
    <name type="scientific">Marinomonas colpomeniae</name>
    <dbReference type="NCBI Taxonomy" id="2774408"/>
    <lineage>
        <taxon>Bacteria</taxon>
        <taxon>Pseudomonadati</taxon>
        <taxon>Pseudomonadota</taxon>
        <taxon>Gammaproteobacteria</taxon>
        <taxon>Oceanospirillales</taxon>
        <taxon>Oceanospirillaceae</taxon>
        <taxon>Marinomonas</taxon>
    </lineage>
</organism>
<dbReference type="PANTHER" id="PTHR40055:SF1">
    <property type="entry name" value="TRANSCRIPTIONAL REGULATOR YGIV-RELATED"/>
    <property type="match status" value="1"/>
</dbReference>
<dbReference type="PROSITE" id="PS01124">
    <property type="entry name" value="HTH_ARAC_FAMILY_2"/>
    <property type="match status" value="1"/>
</dbReference>
<dbReference type="SUPFAM" id="SSF55136">
    <property type="entry name" value="Probable bacterial effector-binding domain"/>
    <property type="match status" value="1"/>
</dbReference>
<keyword evidence="2" id="KW-0238">DNA-binding</keyword>